<accession>A0A094WBS1</accession>
<sequence length="37" mass="4396">MMMKQKATKRNGMAQMKDSVRFSCHPLVTRRMKRKAI</sequence>
<dbReference type="Proteomes" id="UP000029452">
    <property type="component" value="Unassembled WGS sequence"/>
</dbReference>
<comment type="caution">
    <text evidence="1">The sequence shown here is derived from an EMBL/GenBank/DDBJ whole genome shotgun (WGS) entry which is preliminary data.</text>
</comment>
<proteinExistence type="predicted"/>
<dbReference type="PATRIC" id="fig|178606.4.peg.1111"/>
<evidence type="ECO:0000313" key="2">
    <source>
        <dbReference type="Proteomes" id="UP000029452"/>
    </source>
</evidence>
<reference evidence="1 2" key="1">
    <citation type="submission" date="2014-06" db="EMBL/GenBank/DDBJ databases">
        <title>Draft genome sequence of iron oxidizing acidophile Leptospirillum ferriphilum DSM14647.</title>
        <authorList>
            <person name="Cardenas J.P."/>
            <person name="Lazcano M."/>
            <person name="Ossandon F.J."/>
            <person name="Corbett M."/>
            <person name="Holmes D.S."/>
            <person name="Watkin E."/>
        </authorList>
    </citation>
    <scope>NUCLEOTIDE SEQUENCE [LARGE SCALE GENOMIC DNA]</scope>
    <source>
        <strain evidence="1 2">DSM 14647</strain>
    </source>
</reference>
<name>A0A094WBS1_9BACT</name>
<dbReference type="AlphaFoldDB" id="A0A094WBS1"/>
<protein>
    <submittedName>
        <fullName evidence="1">Uncharacterized protein</fullName>
    </submittedName>
</protein>
<gene>
    <name evidence="1" type="ORF">LptCag_0581</name>
</gene>
<dbReference type="EMBL" id="JPGK01000004">
    <property type="protein sequence ID" value="KGA93955.1"/>
    <property type="molecule type" value="Genomic_DNA"/>
</dbReference>
<evidence type="ECO:0000313" key="1">
    <source>
        <dbReference type="EMBL" id="KGA93955.1"/>
    </source>
</evidence>
<organism evidence="1 2">
    <name type="scientific">Leptospirillum ferriphilum</name>
    <dbReference type="NCBI Taxonomy" id="178606"/>
    <lineage>
        <taxon>Bacteria</taxon>
        <taxon>Pseudomonadati</taxon>
        <taxon>Nitrospirota</taxon>
        <taxon>Nitrospiria</taxon>
        <taxon>Nitrospirales</taxon>
        <taxon>Nitrospiraceae</taxon>
        <taxon>Leptospirillum</taxon>
    </lineage>
</organism>